<dbReference type="AlphaFoldDB" id="A0A0U4N1Z4"/>
<accession>A0A0U4N1Z4</accession>
<feature type="domain" description="UspA" evidence="2">
    <location>
        <begin position="162"/>
        <end position="293"/>
    </location>
</feature>
<dbReference type="KEGG" id="cthi:THC_0868"/>
<comment type="similarity">
    <text evidence="1">Belongs to the universal stress protein A family.</text>
</comment>
<organism evidence="3 4">
    <name type="scientific">Caldimicrobium thiodismutans</name>
    <dbReference type="NCBI Taxonomy" id="1653476"/>
    <lineage>
        <taxon>Bacteria</taxon>
        <taxon>Pseudomonadati</taxon>
        <taxon>Thermodesulfobacteriota</taxon>
        <taxon>Thermodesulfobacteria</taxon>
        <taxon>Thermodesulfobacteriales</taxon>
        <taxon>Thermodesulfobacteriaceae</taxon>
        <taxon>Caldimicrobium</taxon>
    </lineage>
</organism>
<gene>
    <name evidence="3" type="ORF">THC_0868</name>
</gene>
<dbReference type="Gene3D" id="3.40.50.620">
    <property type="entry name" value="HUPs"/>
    <property type="match status" value="2"/>
</dbReference>
<proteinExistence type="inferred from homology"/>
<protein>
    <recommendedName>
        <fullName evidence="2">UspA domain-containing protein</fullName>
    </recommendedName>
</protein>
<keyword evidence="4" id="KW-1185">Reference proteome</keyword>
<dbReference type="SUPFAM" id="SSF52402">
    <property type="entry name" value="Adenine nucleotide alpha hydrolases-like"/>
    <property type="match status" value="2"/>
</dbReference>
<dbReference type="Pfam" id="PF00582">
    <property type="entry name" value="Usp"/>
    <property type="match status" value="2"/>
</dbReference>
<dbReference type="OrthoDB" id="5430193at2"/>
<dbReference type="InterPro" id="IPR014729">
    <property type="entry name" value="Rossmann-like_a/b/a_fold"/>
</dbReference>
<feature type="domain" description="UspA" evidence="2">
    <location>
        <begin position="7"/>
        <end position="156"/>
    </location>
</feature>
<name>A0A0U4N1Z4_9BACT</name>
<sequence length="304" mass="35287">MEKIIPHFLLCYDECPACRNILTYLKHLFEGREIELSLLHVITIPTSLLLPQRDYLREIKREEEIEKFCRENQERVRKRFEEIIQDLLKSLQVKAHFYIEFAESDRALALLQFLKDKNFDAVIAGKRGLGRLASIWAGSLTQKLILYTHQPLWIVRGKDFDRKILVALDLGERGLKVAEYTGRVLSFLKDYTATFLHVTLTGRTWEGSFEDNLPLDLDPEIIDFFHRIKESLRHFHLDFSRLKLKVTTSFLGPTYAILKEARRGQFTTLVVGKRGRGGFPELLLGSTATKLVSTLEDRALWLVP</sequence>
<evidence type="ECO:0000313" key="4">
    <source>
        <dbReference type="Proteomes" id="UP000068196"/>
    </source>
</evidence>
<dbReference type="PANTHER" id="PTHR46268">
    <property type="entry name" value="STRESS RESPONSE PROTEIN NHAX"/>
    <property type="match status" value="1"/>
</dbReference>
<reference evidence="3 4" key="1">
    <citation type="journal article" date="2016" name="Int. J. Syst. Evol. Microbiol.">
        <title>Caldimicrobium thiodismutans sp. nov., a sulfur-disproportionating bacterium isolated from a hot spring, and emended description of the genus Caldimicrobium.</title>
        <authorList>
            <person name="Kojima H."/>
            <person name="Umezawa K."/>
            <person name="Fukui M."/>
        </authorList>
    </citation>
    <scope>NUCLEOTIDE SEQUENCE [LARGE SCALE GENOMIC DNA]</scope>
    <source>
        <strain evidence="3 4">TF1</strain>
    </source>
</reference>
<dbReference type="RefSeq" id="WP_068513836.1">
    <property type="nucleotide sequence ID" value="NZ_AP014945.1"/>
</dbReference>
<dbReference type="STRING" id="1653476.THC_0868"/>
<dbReference type="EMBL" id="AP014945">
    <property type="protein sequence ID" value="BAU23254.1"/>
    <property type="molecule type" value="Genomic_DNA"/>
</dbReference>
<evidence type="ECO:0000256" key="1">
    <source>
        <dbReference type="ARBA" id="ARBA00008791"/>
    </source>
</evidence>
<dbReference type="InterPro" id="IPR006016">
    <property type="entry name" value="UspA"/>
</dbReference>
<dbReference type="CDD" id="cd00293">
    <property type="entry name" value="USP-like"/>
    <property type="match status" value="2"/>
</dbReference>
<evidence type="ECO:0000313" key="3">
    <source>
        <dbReference type="EMBL" id="BAU23254.1"/>
    </source>
</evidence>
<evidence type="ECO:0000259" key="2">
    <source>
        <dbReference type="Pfam" id="PF00582"/>
    </source>
</evidence>
<dbReference type="PANTHER" id="PTHR46268:SF6">
    <property type="entry name" value="UNIVERSAL STRESS PROTEIN UP12"/>
    <property type="match status" value="1"/>
</dbReference>
<reference evidence="4" key="2">
    <citation type="journal article" date="2016" name="Int. J. Syst. Evol. Microbiol.">
        <title>Caldimicrobium thiodismutans sp. nov., a sulfur-disproportionating bacterium isolated from a hot spring.</title>
        <authorList>
            <person name="Kojima H."/>
            <person name="Umezawa K."/>
            <person name="Fukui M."/>
        </authorList>
    </citation>
    <scope>NUCLEOTIDE SEQUENCE [LARGE SCALE GENOMIC DNA]</scope>
    <source>
        <strain evidence="4">TF1</strain>
    </source>
</reference>
<dbReference type="Proteomes" id="UP000068196">
    <property type="component" value="Chromosome"/>
</dbReference>